<evidence type="ECO:0000256" key="4">
    <source>
        <dbReference type="ARBA" id="ARBA00022982"/>
    </source>
</evidence>
<dbReference type="GO" id="GO:0010181">
    <property type="term" value="F:FMN binding"/>
    <property type="evidence" value="ECO:0007669"/>
    <property type="project" value="InterPro"/>
</dbReference>
<evidence type="ECO:0000256" key="1">
    <source>
        <dbReference type="ARBA" id="ARBA00001962"/>
    </source>
</evidence>
<dbReference type="InterPro" id="IPR051285">
    <property type="entry name" value="NADH_oxidoreductase_modular"/>
</dbReference>
<dbReference type="Proteomes" id="UP000823612">
    <property type="component" value="Unassembled WGS sequence"/>
</dbReference>
<reference evidence="7" key="2">
    <citation type="journal article" date="2021" name="PeerJ">
        <title>Extensive microbial diversity within the chicken gut microbiome revealed by metagenomics and culture.</title>
        <authorList>
            <person name="Gilroy R."/>
            <person name="Ravi A."/>
            <person name="Getino M."/>
            <person name="Pursley I."/>
            <person name="Horton D.L."/>
            <person name="Alikhan N.F."/>
            <person name="Baker D."/>
            <person name="Gharbi K."/>
            <person name="Hall N."/>
            <person name="Watson M."/>
            <person name="Adriaenssens E.M."/>
            <person name="Foster-Nyarko E."/>
            <person name="Jarju S."/>
            <person name="Secka A."/>
            <person name="Antonio M."/>
            <person name="Oren A."/>
            <person name="Chaudhuri R.R."/>
            <person name="La Ragione R."/>
            <person name="Hildebrand F."/>
            <person name="Pallen M.J."/>
        </authorList>
    </citation>
    <scope>NUCLEOTIDE SEQUENCE</scope>
    <source>
        <strain evidence="7">2889</strain>
    </source>
</reference>
<dbReference type="AlphaFoldDB" id="A0A9D9H176"/>
<dbReference type="PIRSF" id="PIRSF005243">
    <property type="entry name" value="ROO"/>
    <property type="match status" value="1"/>
</dbReference>
<dbReference type="CDD" id="cd07709">
    <property type="entry name" value="flavodiiron_proteins_MBL-fold"/>
    <property type="match status" value="1"/>
</dbReference>
<evidence type="ECO:0000256" key="5">
    <source>
        <dbReference type="ARBA" id="ARBA00023004"/>
    </source>
</evidence>
<dbReference type="GO" id="GO:0046872">
    <property type="term" value="F:metal ion binding"/>
    <property type="evidence" value="ECO:0007669"/>
    <property type="project" value="InterPro"/>
</dbReference>
<evidence type="ECO:0000313" key="8">
    <source>
        <dbReference type="Proteomes" id="UP000823612"/>
    </source>
</evidence>
<dbReference type="EMBL" id="JADIMZ010000044">
    <property type="protein sequence ID" value="MBO8432304.1"/>
    <property type="molecule type" value="Genomic_DNA"/>
</dbReference>
<dbReference type="Gene3D" id="3.40.50.360">
    <property type="match status" value="1"/>
</dbReference>
<dbReference type="InterPro" id="IPR036866">
    <property type="entry name" value="RibonucZ/Hydroxyglut_hydro"/>
</dbReference>
<dbReference type="GO" id="GO:0009055">
    <property type="term" value="F:electron transfer activity"/>
    <property type="evidence" value="ECO:0007669"/>
    <property type="project" value="InterPro"/>
</dbReference>
<dbReference type="InterPro" id="IPR029039">
    <property type="entry name" value="Flavoprotein-like_sf"/>
</dbReference>
<dbReference type="PROSITE" id="PS50902">
    <property type="entry name" value="FLAVODOXIN_LIKE"/>
    <property type="match status" value="1"/>
</dbReference>
<comment type="cofactor">
    <cofactor evidence="1">
        <name>Fe cation</name>
        <dbReference type="ChEBI" id="CHEBI:24875"/>
    </cofactor>
</comment>
<dbReference type="InterPro" id="IPR016440">
    <property type="entry name" value="Rubredoxin-O_OxRdtase"/>
</dbReference>
<evidence type="ECO:0000256" key="2">
    <source>
        <dbReference type="ARBA" id="ARBA00007121"/>
    </source>
</evidence>
<evidence type="ECO:0000256" key="3">
    <source>
        <dbReference type="ARBA" id="ARBA00022448"/>
    </source>
</evidence>
<keyword evidence="4" id="KW-0249">Electron transport</keyword>
<sequence length="400" mass="44127">MKNSEVINLVPGIDWVGILDFGIVTFDVVMETKYGTTYNSYVVKGTEKTALIETAKATFFDEYIEKVKSVVDPAQIDYIVLDHTEPDHSGSLARLLTLCPKAKVIASAAALKYLKDITNEEFPCQAVREGDSLDLGGKTLQFIGASNLHWPDSIYTYVPEDKVLFTCDSFGAHFASPSKKIFDDEVGDYRDAFDYYFAAILRPFSRFFLRAIEKVEAMEIKMICPGHGPVLRSHWKECVAHSKAMCEEFVKLPQKDMVLVAYVSAYGYTKALAEKIAEGIRSEGLQVDLCDVEKLGVGEIGAHAEKASGLIFGSPTINQNALPPLYNCFAALSPLRDRGKLAGGFGSYGWSGEAKEVIEANIKASKLDFVGDTYFVKFKPSEAELQGAVEYGVRFASKLK</sequence>
<comment type="similarity">
    <text evidence="2">In the N-terminal section; belongs to the zinc metallo-hydrolase group 3 family.</text>
</comment>
<dbReference type="Gene3D" id="3.60.15.10">
    <property type="entry name" value="Ribonuclease Z/Hydroxyacylglutathione hydrolase-like"/>
    <property type="match status" value="1"/>
</dbReference>
<name>A0A9D9H176_9BACT</name>
<dbReference type="InterPro" id="IPR008254">
    <property type="entry name" value="Flavodoxin/NO_synth"/>
</dbReference>
<accession>A0A9D9H176</accession>
<evidence type="ECO:0000313" key="7">
    <source>
        <dbReference type="EMBL" id="MBO8432304.1"/>
    </source>
</evidence>
<proteinExistence type="inferred from homology"/>
<protein>
    <submittedName>
        <fullName evidence="7">FprA family A-type flavoprotein</fullName>
    </submittedName>
</protein>
<dbReference type="InterPro" id="IPR045761">
    <property type="entry name" value="ODP_dom"/>
</dbReference>
<reference evidence="7" key="1">
    <citation type="submission" date="2020-10" db="EMBL/GenBank/DDBJ databases">
        <authorList>
            <person name="Gilroy R."/>
        </authorList>
    </citation>
    <scope>NUCLEOTIDE SEQUENCE</scope>
    <source>
        <strain evidence="7">2889</strain>
    </source>
</reference>
<feature type="domain" description="Flavodoxin-like" evidence="6">
    <location>
        <begin position="258"/>
        <end position="396"/>
    </location>
</feature>
<dbReference type="Pfam" id="PF19583">
    <property type="entry name" value="ODP"/>
    <property type="match status" value="1"/>
</dbReference>
<gene>
    <name evidence="7" type="ORF">IAB08_03285</name>
</gene>
<dbReference type="SMART" id="SM00849">
    <property type="entry name" value="Lactamase_B"/>
    <property type="match status" value="1"/>
</dbReference>
<keyword evidence="5" id="KW-0408">Iron</keyword>
<organism evidence="7 8">
    <name type="scientific">Candidatus Pullibacteroides excrementavium</name>
    <dbReference type="NCBI Taxonomy" id="2840905"/>
    <lineage>
        <taxon>Bacteria</taxon>
        <taxon>Pseudomonadati</taxon>
        <taxon>Bacteroidota</taxon>
        <taxon>Bacteroidia</taxon>
        <taxon>Bacteroidales</taxon>
        <taxon>Candidatus Pullibacteroides</taxon>
    </lineage>
</organism>
<dbReference type="SUPFAM" id="SSF56281">
    <property type="entry name" value="Metallo-hydrolase/oxidoreductase"/>
    <property type="match status" value="1"/>
</dbReference>
<dbReference type="InterPro" id="IPR001279">
    <property type="entry name" value="Metallo-B-lactamas"/>
</dbReference>
<dbReference type="GO" id="GO:0016491">
    <property type="term" value="F:oxidoreductase activity"/>
    <property type="evidence" value="ECO:0007669"/>
    <property type="project" value="InterPro"/>
</dbReference>
<dbReference type="Pfam" id="PF00258">
    <property type="entry name" value="Flavodoxin_1"/>
    <property type="match status" value="1"/>
</dbReference>
<keyword evidence="3" id="KW-0813">Transport</keyword>
<dbReference type="PANTHER" id="PTHR32145">
    <property type="entry name" value="DIFLAVIN FLAVOPROTEIN A 2-RELATED"/>
    <property type="match status" value="1"/>
</dbReference>
<dbReference type="PANTHER" id="PTHR32145:SF11">
    <property type="entry name" value="DIFLAVIN FLAVOPROTEIN A 2-RELATED"/>
    <property type="match status" value="1"/>
</dbReference>
<comment type="caution">
    <text evidence="7">The sequence shown here is derived from an EMBL/GenBank/DDBJ whole genome shotgun (WGS) entry which is preliminary data.</text>
</comment>
<evidence type="ECO:0000259" key="6">
    <source>
        <dbReference type="PROSITE" id="PS50902"/>
    </source>
</evidence>
<dbReference type="SUPFAM" id="SSF52218">
    <property type="entry name" value="Flavoproteins"/>
    <property type="match status" value="1"/>
</dbReference>